<organism evidence="2 3">
    <name type="scientific">Flavobacterium supellecticarium</name>
    <dbReference type="NCBI Taxonomy" id="2565924"/>
    <lineage>
        <taxon>Bacteria</taxon>
        <taxon>Pseudomonadati</taxon>
        <taxon>Bacteroidota</taxon>
        <taxon>Flavobacteriia</taxon>
        <taxon>Flavobacteriales</taxon>
        <taxon>Flavobacteriaceae</taxon>
        <taxon>Flavobacterium</taxon>
    </lineage>
</organism>
<sequence>MKKKLVLPVFLVVQFVILKLLSFFPELVERYYSNGFYPFLSKISRITLGWIPFSVGDLLYGIVILLLLKWLWNKRKTWKIDWKINLLSLIGFVSVFYFLFNLLWGINYIRVPLYQKLALKRDYSTEELIAFTERVIVKVNAIHSQIEKNDSLKVVVPYTRDVIFEKTQNGYDHLSKAFPFFTYEHPSVKKSLISTPLTYMGFSGYLNPFTNEAQVNALIPLPNFATTTCHEMAHQIGYASESEANFIGYMASIYNDDLYFQYSGYTYALRYCLHNIELKQEGRSEALLPLIHPGVLENFKDSDTFWDEHQNIMEPLFKVFYDNFLKLNQQKDGMESYSKFVDLLIHYYRDRPL</sequence>
<keyword evidence="1" id="KW-0472">Membrane</keyword>
<evidence type="ECO:0000313" key="3">
    <source>
        <dbReference type="Proteomes" id="UP000307507"/>
    </source>
</evidence>
<proteinExistence type="predicted"/>
<feature type="transmembrane region" description="Helical" evidence="1">
    <location>
        <begin position="84"/>
        <end position="106"/>
    </location>
</feature>
<evidence type="ECO:0000256" key="1">
    <source>
        <dbReference type="SAM" id="Phobius"/>
    </source>
</evidence>
<keyword evidence="1" id="KW-1133">Transmembrane helix</keyword>
<protein>
    <submittedName>
        <fullName evidence="2">DUF3810 domain-containing protein</fullName>
    </submittedName>
</protein>
<evidence type="ECO:0000313" key="2">
    <source>
        <dbReference type="EMBL" id="THF47471.1"/>
    </source>
</evidence>
<gene>
    <name evidence="2" type="ORF">E6C50_17075</name>
</gene>
<reference evidence="2 3" key="1">
    <citation type="submission" date="2019-04" db="EMBL/GenBank/DDBJ databases">
        <title>Flavobacterium sp. nov. isolated from construction timber.</title>
        <authorList>
            <person name="Lin S.-Y."/>
            <person name="Chang C.-T."/>
            <person name="Young C.-C."/>
        </authorList>
    </citation>
    <scope>NUCLEOTIDE SEQUENCE [LARGE SCALE GENOMIC DNA]</scope>
    <source>
        <strain evidence="2 3">CC-CTC003</strain>
    </source>
</reference>
<dbReference type="OrthoDB" id="1048788at2"/>
<dbReference type="EMBL" id="SSNZ01000012">
    <property type="protein sequence ID" value="THF47471.1"/>
    <property type="molecule type" value="Genomic_DNA"/>
</dbReference>
<keyword evidence="3" id="KW-1185">Reference proteome</keyword>
<accession>A0A4S3ZPN5</accession>
<dbReference type="AlphaFoldDB" id="A0A4S3ZPN5"/>
<comment type="caution">
    <text evidence="2">The sequence shown here is derived from an EMBL/GenBank/DDBJ whole genome shotgun (WGS) entry which is preliminary data.</text>
</comment>
<name>A0A4S3ZPN5_9FLAO</name>
<dbReference type="RefSeq" id="WP_136404461.1">
    <property type="nucleotide sequence ID" value="NZ_SSNZ01000012.1"/>
</dbReference>
<dbReference type="InterPro" id="IPR024294">
    <property type="entry name" value="DUF3810"/>
</dbReference>
<keyword evidence="1" id="KW-0812">Transmembrane</keyword>
<dbReference type="Pfam" id="PF12725">
    <property type="entry name" value="DUF3810"/>
    <property type="match status" value="1"/>
</dbReference>
<dbReference type="Proteomes" id="UP000307507">
    <property type="component" value="Unassembled WGS sequence"/>
</dbReference>
<feature type="transmembrane region" description="Helical" evidence="1">
    <location>
        <begin position="47"/>
        <end position="72"/>
    </location>
</feature>